<dbReference type="InterPro" id="IPR018456">
    <property type="entry name" value="PTR2_symporter_CS"/>
</dbReference>
<dbReference type="InterPro" id="IPR050171">
    <property type="entry name" value="MFS_Transporters"/>
</dbReference>
<keyword evidence="5" id="KW-0571">Peptide transport</keyword>
<evidence type="ECO:0000256" key="5">
    <source>
        <dbReference type="ARBA" id="ARBA00022856"/>
    </source>
</evidence>
<keyword evidence="6 8" id="KW-1133">Transmembrane helix</keyword>
<feature type="transmembrane region" description="Helical" evidence="8">
    <location>
        <begin position="64"/>
        <end position="85"/>
    </location>
</feature>
<dbReference type="NCBIfam" id="TIGR00924">
    <property type="entry name" value="yjdL_sub1_fam"/>
    <property type="match status" value="1"/>
</dbReference>
<feature type="transmembrane region" description="Helical" evidence="8">
    <location>
        <begin position="363"/>
        <end position="385"/>
    </location>
</feature>
<dbReference type="InterPro" id="IPR005279">
    <property type="entry name" value="Dipep/tripep_permease"/>
</dbReference>
<accession>A0ABS1WT50</accession>
<dbReference type="PROSITE" id="PS01022">
    <property type="entry name" value="PTR2_1"/>
    <property type="match status" value="1"/>
</dbReference>
<evidence type="ECO:0000256" key="1">
    <source>
        <dbReference type="ARBA" id="ARBA00004651"/>
    </source>
</evidence>
<sequence length="492" mass="53184">MNESIERDSTHGPQVFGHPRGLMTLFFTEAFERFTYYGMRAILVLFMTAAIANGGLGLDDRTASAIYGLYISGTYLLSLLGGWIADRLIGQQRAVFWGGVMIMLGNGCLATGNTQLFFIGLMVIVLGVGLLKPNISAIVAQLYPEGGSRRDAGFSIFYMGINTGAFLGSLLVPIAAQELGWNAGFALPAIGMLLGLVQFQVTKHYLGTSGVVPMGQPASWTPVIGFVVVVVVLMAAALLGYMQPDPVVISEGLNWALVALAAGYFAYLLFFAGLETDERKRVVAMIALFIACAMFWAGFEQAGASFNLFADRHTDRNVFGWDMPAGVLQAVNPMFIILFAPVFAAIWVNLGRRNLDPSAPAKFAVGLILMGFGFLVMFMAARYVVAGEMVMPTWLILTYLLHTFGELCLSPVGLSSMTKLAPARFVGQVMGLWFLATALGNNLAGQFAGEIDPNNLPGMPGQFLYLFWWGFIAGVVLLVLTPFIRKMMAGVK</sequence>
<keyword evidence="7 8" id="KW-0472">Membrane</keyword>
<dbReference type="EMBL" id="JAEVLS010000001">
    <property type="protein sequence ID" value="MBM0104136.1"/>
    <property type="molecule type" value="Genomic_DNA"/>
</dbReference>
<comment type="caution">
    <text evidence="9">The sequence shown here is derived from an EMBL/GenBank/DDBJ whole genome shotgun (WGS) entry which is preliminary data.</text>
</comment>
<keyword evidence="2" id="KW-0813">Transport</keyword>
<dbReference type="InterPro" id="IPR000109">
    <property type="entry name" value="POT_fam"/>
</dbReference>
<feature type="transmembrane region" description="Helical" evidence="8">
    <location>
        <begin position="425"/>
        <end position="443"/>
    </location>
</feature>
<feature type="transmembrane region" description="Helical" evidence="8">
    <location>
        <begin position="330"/>
        <end position="351"/>
    </location>
</feature>
<gene>
    <name evidence="9" type="ORF">JM946_05240</name>
</gene>
<feature type="transmembrane region" description="Helical" evidence="8">
    <location>
        <begin position="282"/>
        <end position="299"/>
    </location>
</feature>
<keyword evidence="4 8" id="KW-0812">Transmembrane</keyword>
<protein>
    <submittedName>
        <fullName evidence="9">Peptide MFS transporter</fullName>
    </submittedName>
</protein>
<feature type="transmembrane region" description="Helical" evidence="8">
    <location>
        <begin position="220"/>
        <end position="241"/>
    </location>
</feature>
<feature type="transmembrane region" description="Helical" evidence="8">
    <location>
        <begin position="391"/>
        <end position="413"/>
    </location>
</feature>
<dbReference type="InterPro" id="IPR036259">
    <property type="entry name" value="MFS_trans_sf"/>
</dbReference>
<organism evidence="9 10">
    <name type="scientific">Steroidobacter gossypii</name>
    <dbReference type="NCBI Taxonomy" id="2805490"/>
    <lineage>
        <taxon>Bacteria</taxon>
        <taxon>Pseudomonadati</taxon>
        <taxon>Pseudomonadota</taxon>
        <taxon>Gammaproteobacteria</taxon>
        <taxon>Steroidobacterales</taxon>
        <taxon>Steroidobacteraceae</taxon>
        <taxon>Steroidobacter</taxon>
    </lineage>
</organism>
<dbReference type="Gene3D" id="1.20.1250.20">
    <property type="entry name" value="MFS general substrate transporter like domains"/>
    <property type="match status" value="1"/>
</dbReference>
<evidence type="ECO:0000256" key="3">
    <source>
        <dbReference type="ARBA" id="ARBA00022475"/>
    </source>
</evidence>
<proteinExistence type="predicted"/>
<dbReference type="Pfam" id="PF00854">
    <property type="entry name" value="PTR2"/>
    <property type="match status" value="1"/>
</dbReference>
<dbReference type="SUPFAM" id="SSF103473">
    <property type="entry name" value="MFS general substrate transporter"/>
    <property type="match status" value="1"/>
</dbReference>
<keyword evidence="5" id="KW-0653">Protein transport</keyword>
<dbReference type="PANTHER" id="PTHR23517">
    <property type="entry name" value="RESISTANCE PROTEIN MDTM, PUTATIVE-RELATED-RELATED"/>
    <property type="match status" value="1"/>
</dbReference>
<dbReference type="Proteomes" id="UP000661077">
    <property type="component" value="Unassembled WGS sequence"/>
</dbReference>
<dbReference type="CDD" id="cd17346">
    <property type="entry name" value="MFS_DtpA_like"/>
    <property type="match status" value="1"/>
</dbReference>
<evidence type="ECO:0000256" key="2">
    <source>
        <dbReference type="ARBA" id="ARBA00022448"/>
    </source>
</evidence>
<evidence type="ECO:0000256" key="4">
    <source>
        <dbReference type="ARBA" id="ARBA00022692"/>
    </source>
</evidence>
<feature type="transmembrane region" description="Helical" evidence="8">
    <location>
        <begin position="181"/>
        <end position="199"/>
    </location>
</feature>
<name>A0ABS1WT50_9GAMM</name>
<dbReference type="RefSeq" id="WP_203166077.1">
    <property type="nucleotide sequence ID" value="NZ_JAEVLS010000001.1"/>
</dbReference>
<feature type="transmembrane region" description="Helical" evidence="8">
    <location>
        <begin position="253"/>
        <end position="270"/>
    </location>
</feature>
<feature type="transmembrane region" description="Helical" evidence="8">
    <location>
        <begin position="463"/>
        <end position="484"/>
    </location>
</feature>
<keyword evidence="3" id="KW-1003">Cell membrane</keyword>
<comment type="subcellular location">
    <subcellularLocation>
        <location evidence="1">Cell membrane</location>
        <topology evidence="1">Multi-pass membrane protein</topology>
    </subcellularLocation>
</comment>
<evidence type="ECO:0000313" key="9">
    <source>
        <dbReference type="EMBL" id="MBM0104136.1"/>
    </source>
</evidence>
<keyword evidence="10" id="KW-1185">Reference proteome</keyword>
<feature type="transmembrane region" description="Helical" evidence="8">
    <location>
        <begin position="118"/>
        <end position="143"/>
    </location>
</feature>
<feature type="transmembrane region" description="Helical" evidence="8">
    <location>
        <begin position="41"/>
        <end position="58"/>
    </location>
</feature>
<feature type="transmembrane region" description="Helical" evidence="8">
    <location>
        <begin position="94"/>
        <end position="112"/>
    </location>
</feature>
<evidence type="ECO:0000256" key="6">
    <source>
        <dbReference type="ARBA" id="ARBA00022989"/>
    </source>
</evidence>
<feature type="transmembrane region" description="Helical" evidence="8">
    <location>
        <begin position="155"/>
        <end position="175"/>
    </location>
</feature>
<evidence type="ECO:0000256" key="8">
    <source>
        <dbReference type="SAM" id="Phobius"/>
    </source>
</evidence>
<evidence type="ECO:0000256" key="7">
    <source>
        <dbReference type="ARBA" id="ARBA00023136"/>
    </source>
</evidence>
<reference evidence="9 10" key="1">
    <citation type="journal article" date="2021" name="Int. J. Syst. Evol. Microbiol.">
        <title>Steroidobacter gossypii sp. nov., isolated from soil of cotton cropping field.</title>
        <authorList>
            <person name="Huang R."/>
            <person name="Yang S."/>
            <person name="Zhen C."/>
            <person name="Liu W."/>
        </authorList>
    </citation>
    <scope>NUCLEOTIDE SEQUENCE [LARGE SCALE GENOMIC DNA]</scope>
    <source>
        <strain evidence="9 10">S1-65</strain>
    </source>
</reference>
<evidence type="ECO:0000313" key="10">
    <source>
        <dbReference type="Proteomes" id="UP000661077"/>
    </source>
</evidence>
<dbReference type="PANTHER" id="PTHR23517:SF15">
    <property type="entry name" value="PROTON-DEPENDENT OLIGOPEPTIDE FAMILY TRANSPORT PROTEIN"/>
    <property type="match status" value="1"/>
</dbReference>